<accession>D6YVY4</accession>
<keyword evidence="3" id="KW-1185">Reference proteome</keyword>
<dbReference type="HOGENOM" id="CLU_911993_0_0_0"/>
<protein>
    <recommendedName>
        <fullName evidence="1">Methyltransferase type 11 domain-containing protein</fullName>
    </recommendedName>
</protein>
<evidence type="ECO:0000313" key="3">
    <source>
        <dbReference type="Proteomes" id="UP000001505"/>
    </source>
</evidence>
<dbReference type="STRING" id="716544.wcw_0934"/>
<dbReference type="eggNOG" id="COG2227">
    <property type="taxonomic scope" value="Bacteria"/>
</dbReference>
<gene>
    <name evidence="2" type="ordered locus">wcw_0934</name>
</gene>
<dbReference type="AlphaFoldDB" id="D6YVY4"/>
<dbReference type="GO" id="GO:0008757">
    <property type="term" value="F:S-adenosylmethionine-dependent methyltransferase activity"/>
    <property type="evidence" value="ECO:0007669"/>
    <property type="project" value="InterPro"/>
</dbReference>
<organism evidence="2 3">
    <name type="scientific">Waddlia chondrophila (strain ATCC VR-1470 / WSU 86-1044)</name>
    <dbReference type="NCBI Taxonomy" id="716544"/>
    <lineage>
        <taxon>Bacteria</taxon>
        <taxon>Pseudomonadati</taxon>
        <taxon>Chlamydiota</taxon>
        <taxon>Chlamydiia</taxon>
        <taxon>Parachlamydiales</taxon>
        <taxon>Waddliaceae</taxon>
        <taxon>Waddlia</taxon>
    </lineage>
</organism>
<sequence>MNKLNVIQDKTVSIPYSDRLKPKTFREATKARFEREWKKNPNQFNPMRNARERTRIERTIHFIQKHLDLNGLKIADLGSGHGHLTKKYRDNGGMVSAVDIAQNASCMSENEKGITPILSCVPNTHLEDFSFDLVACTELIGFISPREHRLFFNELARLTKRDGRILFSTSVDIHSEDALDKLIGLMHTEWEILDYQLSFHSRQIRLQNFFSMPRKFSHASRSAEERKNALNDRCSIWRAWFKWNSTGSIGALWGWLAPIANLIERAVKQSKTLLLLLEKLSHSEASISHIIILAKRKDLFSDTGN</sequence>
<dbReference type="InterPro" id="IPR013216">
    <property type="entry name" value="Methyltransf_11"/>
</dbReference>
<dbReference type="Gene3D" id="3.40.50.150">
    <property type="entry name" value="Vaccinia Virus protein VP39"/>
    <property type="match status" value="1"/>
</dbReference>
<dbReference type="RefSeq" id="WP_013182009.1">
    <property type="nucleotide sequence ID" value="NC_014225.1"/>
</dbReference>
<evidence type="ECO:0000259" key="1">
    <source>
        <dbReference type="Pfam" id="PF08241"/>
    </source>
</evidence>
<name>D6YVY4_WADCW</name>
<dbReference type="OrthoDB" id="20821at2"/>
<dbReference type="Pfam" id="PF08241">
    <property type="entry name" value="Methyltransf_11"/>
    <property type="match status" value="1"/>
</dbReference>
<dbReference type="EMBL" id="CP001928">
    <property type="protein sequence ID" value="ADI38295.1"/>
    <property type="molecule type" value="Genomic_DNA"/>
</dbReference>
<evidence type="ECO:0000313" key="2">
    <source>
        <dbReference type="EMBL" id="ADI38295.1"/>
    </source>
</evidence>
<dbReference type="Proteomes" id="UP000001505">
    <property type="component" value="Chromosome"/>
</dbReference>
<feature type="domain" description="Methyltransferase type 11" evidence="1">
    <location>
        <begin position="76"/>
        <end position="167"/>
    </location>
</feature>
<dbReference type="InterPro" id="IPR029063">
    <property type="entry name" value="SAM-dependent_MTases_sf"/>
</dbReference>
<dbReference type="CDD" id="cd02440">
    <property type="entry name" value="AdoMet_MTases"/>
    <property type="match status" value="1"/>
</dbReference>
<reference evidence="2 3" key="1">
    <citation type="journal article" date="2010" name="PLoS ONE">
        <title>The Waddlia genome: a window into chlamydial biology.</title>
        <authorList>
            <person name="Bertelli C."/>
            <person name="Collyn F."/>
            <person name="Croxatto A."/>
            <person name="Ruckert C."/>
            <person name="Polkinghorne A."/>
            <person name="Kebbi-Beghdadi C."/>
            <person name="Goesmann A."/>
            <person name="Vaughan L."/>
            <person name="Greub G."/>
        </authorList>
    </citation>
    <scope>NUCLEOTIDE SEQUENCE [LARGE SCALE GENOMIC DNA]</scope>
    <source>
        <strain evidence="3">ATCC VR-1470 / WSU 86-1044</strain>
    </source>
</reference>
<dbReference type="SUPFAM" id="SSF53335">
    <property type="entry name" value="S-adenosyl-L-methionine-dependent methyltransferases"/>
    <property type="match status" value="1"/>
</dbReference>
<proteinExistence type="predicted"/>
<dbReference type="KEGG" id="wch:wcw_0934"/>